<dbReference type="SUPFAM" id="SSF52317">
    <property type="entry name" value="Class I glutamine amidotransferase-like"/>
    <property type="match status" value="1"/>
</dbReference>
<accession>A0A497E4E2</accession>
<protein>
    <recommendedName>
        <fullName evidence="1">Beta-galactosidase trimerisation domain-containing protein</fullName>
    </recommendedName>
</protein>
<dbReference type="InterPro" id="IPR029062">
    <property type="entry name" value="Class_I_gatase-like"/>
</dbReference>
<evidence type="ECO:0000259" key="1">
    <source>
        <dbReference type="Pfam" id="PF08532"/>
    </source>
</evidence>
<feature type="non-terminal residue" evidence="2">
    <location>
        <position position="1"/>
    </location>
</feature>
<feature type="domain" description="Beta-galactosidase trimerisation" evidence="1">
    <location>
        <begin position="3"/>
        <end position="61"/>
    </location>
</feature>
<gene>
    <name evidence="2" type="ORF">DRJ00_04345</name>
</gene>
<evidence type="ECO:0000313" key="3">
    <source>
        <dbReference type="Proteomes" id="UP000279422"/>
    </source>
</evidence>
<name>A0A497E4E2_UNCAE</name>
<proteinExistence type="predicted"/>
<dbReference type="EMBL" id="QMPZ01000049">
    <property type="protein sequence ID" value="RLE09355.1"/>
    <property type="molecule type" value="Genomic_DNA"/>
</dbReference>
<evidence type="ECO:0000313" key="2">
    <source>
        <dbReference type="EMBL" id="RLE09355.1"/>
    </source>
</evidence>
<dbReference type="InterPro" id="IPR013738">
    <property type="entry name" value="Beta_galactosidase_Trimer"/>
</dbReference>
<organism evidence="2 3">
    <name type="scientific">Aerophobetes bacterium</name>
    <dbReference type="NCBI Taxonomy" id="2030807"/>
    <lineage>
        <taxon>Bacteria</taxon>
        <taxon>Candidatus Aerophobota</taxon>
    </lineage>
</organism>
<dbReference type="Proteomes" id="UP000279422">
    <property type="component" value="Unassembled WGS sequence"/>
</dbReference>
<dbReference type="Pfam" id="PF08532">
    <property type="entry name" value="Glyco_hydro_42M"/>
    <property type="match status" value="1"/>
</dbReference>
<dbReference type="GO" id="GO:0004565">
    <property type="term" value="F:beta-galactosidase activity"/>
    <property type="evidence" value="ECO:0007669"/>
    <property type="project" value="InterPro"/>
</dbReference>
<reference evidence="2 3" key="1">
    <citation type="submission" date="2018-06" db="EMBL/GenBank/DDBJ databases">
        <title>Extensive metabolic versatility and redundancy in microbially diverse, dynamic hydrothermal sediments.</title>
        <authorList>
            <person name="Dombrowski N."/>
            <person name="Teske A."/>
            <person name="Baker B.J."/>
        </authorList>
    </citation>
    <scope>NUCLEOTIDE SEQUENCE [LARGE SCALE GENOMIC DNA]</scope>
    <source>
        <strain evidence="2">B47_G16</strain>
    </source>
</reference>
<dbReference type="Gene3D" id="3.40.50.880">
    <property type="match status" value="1"/>
</dbReference>
<sequence>VTEKTLPGALSELAGIEVEEYSSLPSDEESKVEIVEEEIGNKTYSCSTWCDVIRPKKQNLSAFMPTAILRESQPLPSIDTTPDTSST</sequence>
<dbReference type="GO" id="GO:0005975">
    <property type="term" value="P:carbohydrate metabolic process"/>
    <property type="evidence" value="ECO:0007669"/>
    <property type="project" value="InterPro"/>
</dbReference>
<comment type="caution">
    <text evidence="2">The sequence shown here is derived from an EMBL/GenBank/DDBJ whole genome shotgun (WGS) entry which is preliminary data.</text>
</comment>
<dbReference type="AlphaFoldDB" id="A0A497E4E2"/>